<evidence type="ECO:0000256" key="25">
    <source>
        <dbReference type="ARBA" id="ARBA00047426"/>
    </source>
</evidence>
<comment type="catalytic activity">
    <reaction evidence="29">
        <text>hexan-3-one + NADPH + O2 + H(+) = ethyl butanoate + NADP(+) + H2O</text>
        <dbReference type="Rhea" id="RHEA:54844"/>
        <dbReference type="ChEBI" id="CHEBI:15377"/>
        <dbReference type="ChEBI" id="CHEBI:15378"/>
        <dbReference type="ChEBI" id="CHEBI:15379"/>
        <dbReference type="ChEBI" id="CHEBI:57783"/>
        <dbReference type="ChEBI" id="CHEBI:58349"/>
        <dbReference type="ChEBI" id="CHEBI:88764"/>
        <dbReference type="ChEBI" id="CHEBI:89891"/>
    </reaction>
    <physiologicalReaction direction="left-to-right" evidence="29">
        <dbReference type="Rhea" id="RHEA:54845"/>
    </physiologicalReaction>
</comment>
<comment type="catalytic activity">
    <reaction evidence="27">
        <text>sulcatone + NADPH + O2 + H(+) = 4-methylpent-3-en-1-yl acetate + NADP(+) + H2O</text>
        <dbReference type="Rhea" id="RHEA:54864"/>
        <dbReference type="ChEBI" id="CHEBI:15377"/>
        <dbReference type="ChEBI" id="CHEBI:15378"/>
        <dbReference type="ChEBI" id="CHEBI:15379"/>
        <dbReference type="ChEBI" id="CHEBI:16310"/>
        <dbReference type="ChEBI" id="CHEBI:57783"/>
        <dbReference type="ChEBI" id="CHEBI:58349"/>
        <dbReference type="ChEBI" id="CHEBI:138373"/>
    </reaction>
    <physiologicalReaction direction="left-to-right" evidence="27">
        <dbReference type="Rhea" id="RHEA:54865"/>
    </physiologicalReaction>
</comment>
<dbReference type="GO" id="GO:0006629">
    <property type="term" value="P:lipid metabolic process"/>
    <property type="evidence" value="ECO:0007669"/>
    <property type="project" value="UniProtKB-KW"/>
</dbReference>
<dbReference type="SUPFAM" id="SSF51905">
    <property type="entry name" value="FAD/NAD(P)-binding domain"/>
    <property type="match status" value="2"/>
</dbReference>
<evidence type="ECO:0000256" key="9">
    <source>
        <dbReference type="ARBA" id="ARBA00022553"/>
    </source>
</evidence>
<evidence type="ECO:0000256" key="1">
    <source>
        <dbReference type="ARBA" id="ARBA00001974"/>
    </source>
</evidence>
<dbReference type="PRINTS" id="PR01125">
    <property type="entry name" value="FMOXYGENASE5"/>
</dbReference>
<keyword evidence="10" id="KW-0285">Flavoprotein</keyword>
<dbReference type="InterPro" id="IPR020946">
    <property type="entry name" value="Flavin_mOase-like"/>
</dbReference>
<sequence precursor="true">MTSTSQLPSVCIIGAGSSGIAAAKALHERGVPFDCFEKSDRVGGNWVFGNRNGMSSAYRSLHINTSRERMAYTDFPMPAWYPDFPHHTHIAAYFDDYVDHFGFRDAITFETGVERAERGADGVWSLTLDTGETRRYDALVVANGHHWDPRWPEPAYPGAFDGAQSHAHHYVDNRPFEGRRVLVVGIGNSAMDIAVESSFVSERTFLSSRRGAHVLPKYLFGRPLDQIGVNRFTGAIPWAARRVVLEGLYRLGVGRVEDYGLPKPDHKIGSAHPTISADFLNRIAHGEMQHKPNIASFEGGRVHFEDGTVEEIDAIVWCTGYKVTFPFFDEDLIAAPENDLPLFRRVFHPTLDNVFFVGLLQPLGAIMPLSEAQGNWIAEYLRGEYALPDPQALARDIERERRKMFKRYVASKRHTMQVDFDNYLHDLARERRAGVRRMREHGFALPVPARAGNEPAGAGAEVGTAS</sequence>
<dbReference type="RefSeq" id="WP_012933297.1">
    <property type="nucleotide sequence ID" value="NC_013739.1"/>
</dbReference>
<evidence type="ECO:0000313" key="36">
    <source>
        <dbReference type="EMBL" id="ADB50246.1"/>
    </source>
</evidence>
<evidence type="ECO:0000256" key="20">
    <source>
        <dbReference type="ARBA" id="ARBA00023136"/>
    </source>
</evidence>
<dbReference type="FunFam" id="3.50.50.60:FF:000159">
    <property type="entry name" value="Dimethylaniline monooxygenase [N-oxide-forming]"/>
    <property type="match status" value="1"/>
</dbReference>
<evidence type="ECO:0000256" key="33">
    <source>
        <dbReference type="ARBA" id="ARBA00049443"/>
    </source>
</evidence>
<evidence type="ECO:0000256" key="10">
    <source>
        <dbReference type="ARBA" id="ARBA00022630"/>
    </source>
</evidence>
<evidence type="ECO:0000256" key="4">
    <source>
        <dbReference type="ARBA" id="ARBA00009183"/>
    </source>
</evidence>
<comment type="function">
    <text evidence="24">Acts as a Baeyer-Villiger monooxygenase on a broad range of substrates. Catalyzes the insertion of an oxygen atom into a carbon-carbon bond adjacent to a carbonyl, which converts ketones to esters. Active on diverse carbonyl compounds, whereas soft nucleophiles are mostly non- or poorly reactive. In contrast with other forms of FMO it is non- or poorly active on 'classical' substrates such as drugs, pesticides, and dietary components containing soft nucleophilic heteroatoms. Able to oxidize drug molecules bearing a carbonyl group on an aliphatic chain, such as nabumetone and pentoxifylline. Also, in the absence of substrates, shows slow but yet significant NADPH oxidase activity. Acts as a positive modulator of cholesterol biosynthesis as well as glucose homeostasis, promoting metabolic aging via pleiotropic effects.</text>
</comment>
<comment type="catalytic activity">
    <reaction evidence="31">
        <text>(2E)-geranial + NADPH + O2 + H(+) = (1E)-2,6-dimethylhepta-1,5-dien-1-yl formate + NADP(+) + H2O</text>
        <dbReference type="Rhea" id="RHEA:54860"/>
        <dbReference type="ChEBI" id="CHEBI:15377"/>
        <dbReference type="ChEBI" id="CHEBI:15378"/>
        <dbReference type="ChEBI" id="CHEBI:15379"/>
        <dbReference type="ChEBI" id="CHEBI:16980"/>
        <dbReference type="ChEBI" id="CHEBI:57783"/>
        <dbReference type="ChEBI" id="CHEBI:58349"/>
        <dbReference type="ChEBI" id="CHEBI:138375"/>
    </reaction>
    <physiologicalReaction direction="left-to-right" evidence="31">
        <dbReference type="Rhea" id="RHEA:54861"/>
    </physiologicalReaction>
</comment>
<dbReference type="OrthoDB" id="5168853at2"/>
<keyword evidence="15" id="KW-0521">NADP</keyword>
<dbReference type="InterPro" id="IPR050346">
    <property type="entry name" value="FMO-like"/>
</dbReference>
<evidence type="ECO:0000313" key="37">
    <source>
        <dbReference type="Proteomes" id="UP000008229"/>
    </source>
</evidence>
<evidence type="ECO:0000256" key="16">
    <source>
        <dbReference type="ARBA" id="ARBA00022989"/>
    </source>
</evidence>
<evidence type="ECO:0000256" key="14">
    <source>
        <dbReference type="ARBA" id="ARBA00022848"/>
    </source>
</evidence>
<name>D3F271_CONWI</name>
<evidence type="ECO:0000256" key="2">
    <source>
        <dbReference type="ARBA" id="ARBA00004389"/>
    </source>
</evidence>
<dbReference type="Gene3D" id="3.50.50.60">
    <property type="entry name" value="FAD/NAD(P)-binding domain"/>
    <property type="match status" value="1"/>
</dbReference>
<comment type="similarity">
    <text evidence="4">Belongs to the FMO family.</text>
</comment>
<dbReference type="GO" id="GO:0004499">
    <property type="term" value="F:N,N-dimethylaniline monooxygenase activity"/>
    <property type="evidence" value="ECO:0007669"/>
    <property type="project" value="InterPro"/>
</dbReference>
<keyword evidence="18 36" id="KW-0503">Monooxygenase</keyword>
<gene>
    <name evidence="36" type="ordered locus">Cwoe_1820</name>
</gene>
<evidence type="ECO:0000256" key="30">
    <source>
        <dbReference type="ARBA" id="ARBA00048459"/>
    </source>
</evidence>
<keyword evidence="13" id="KW-0274">FAD</keyword>
<comment type="catalytic activity">
    <reaction evidence="25">
        <text>hexan-3-one + NADPH + O2 + H(+) = propyl propanoate + NADP(+) + H2O</text>
        <dbReference type="Rhea" id="RHEA:54848"/>
        <dbReference type="ChEBI" id="CHEBI:15377"/>
        <dbReference type="ChEBI" id="CHEBI:15378"/>
        <dbReference type="ChEBI" id="CHEBI:15379"/>
        <dbReference type="ChEBI" id="CHEBI:57783"/>
        <dbReference type="ChEBI" id="CHEBI:58349"/>
        <dbReference type="ChEBI" id="CHEBI:89828"/>
        <dbReference type="ChEBI" id="CHEBI:89891"/>
    </reaction>
    <physiologicalReaction direction="left-to-right" evidence="25">
        <dbReference type="Rhea" id="RHEA:54849"/>
    </physiologicalReaction>
</comment>
<dbReference type="InterPro" id="IPR036188">
    <property type="entry name" value="FAD/NAD-bd_sf"/>
</dbReference>
<keyword evidence="20" id="KW-0472">Membrane</keyword>
<evidence type="ECO:0000256" key="34">
    <source>
        <dbReference type="ARBA" id="ARBA00049475"/>
    </source>
</evidence>
<evidence type="ECO:0000256" key="26">
    <source>
        <dbReference type="ARBA" id="ARBA00047574"/>
    </source>
</evidence>
<evidence type="ECO:0000256" key="7">
    <source>
        <dbReference type="ARBA" id="ARBA00019213"/>
    </source>
</evidence>
<comment type="catalytic activity">
    <reaction evidence="32">
        <text>heptan-4-one + NADPH + O2 + H(+) = propyl butanoate + NADP(+) + H2O</text>
        <dbReference type="Rhea" id="RHEA:54852"/>
        <dbReference type="ChEBI" id="CHEBI:15377"/>
        <dbReference type="ChEBI" id="CHEBI:15378"/>
        <dbReference type="ChEBI" id="CHEBI:15379"/>
        <dbReference type="ChEBI" id="CHEBI:57783"/>
        <dbReference type="ChEBI" id="CHEBI:58349"/>
        <dbReference type="ChEBI" id="CHEBI:89484"/>
        <dbReference type="ChEBI" id="CHEBI:89719"/>
    </reaction>
    <physiologicalReaction direction="left-to-right" evidence="32">
        <dbReference type="Rhea" id="RHEA:54853"/>
    </physiologicalReaction>
</comment>
<keyword evidence="12" id="KW-0256">Endoplasmic reticulum</keyword>
<comment type="similarity">
    <text evidence="5">Belongs to the FAD-binding monooxygenase family.</text>
</comment>
<dbReference type="EC" id="1.6.3.1" evidence="6"/>
<dbReference type="GO" id="GO:0050661">
    <property type="term" value="F:NADP binding"/>
    <property type="evidence" value="ECO:0007669"/>
    <property type="project" value="InterPro"/>
</dbReference>
<keyword evidence="14" id="KW-0492">Microsome</keyword>
<comment type="catalytic activity">
    <reaction evidence="33">
        <text>N,N-dimethylaniline + NADPH + O2 + H(+) = N,N-dimethylaniline N-oxide + NADP(+) + H2O</text>
        <dbReference type="Rhea" id="RHEA:24468"/>
        <dbReference type="ChEBI" id="CHEBI:15377"/>
        <dbReference type="ChEBI" id="CHEBI:15378"/>
        <dbReference type="ChEBI" id="CHEBI:15379"/>
        <dbReference type="ChEBI" id="CHEBI:16269"/>
        <dbReference type="ChEBI" id="CHEBI:17735"/>
        <dbReference type="ChEBI" id="CHEBI:57783"/>
        <dbReference type="ChEBI" id="CHEBI:58349"/>
        <dbReference type="EC" id="1.14.13.8"/>
    </reaction>
    <physiologicalReaction direction="left-to-right" evidence="33">
        <dbReference type="Rhea" id="RHEA:24469"/>
    </physiologicalReaction>
</comment>
<proteinExistence type="inferred from homology"/>
<comment type="catalytic activity">
    <reaction evidence="34">
        <text>octan-3-one + NADPH + O2 + H(+) = pentyl propanoate + NADP(+) + H2O</text>
        <dbReference type="Rhea" id="RHEA:54840"/>
        <dbReference type="ChEBI" id="CHEBI:15377"/>
        <dbReference type="ChEBI" id="CHEBI:15378"/>
        <dbReference type="ChEBI" id="CHEBI:15379"/>
        <dbReference type="ChEBI" id="CHEBI:57783"/>
        <dbReference type="ChEBI" id="CHEBI:58349"/>
        <dbReference type="ChEBI" id="CHEBI:80946"/>
        <dbReference type="ChEBI" id="CHEBI:87373"/>
    </reaction>
    <physiologicalReaction direction="left-to-right" evidence="34">
        <dbReference type="Rhea" id="RHEA:54841"/>
    </physiologicalReaction>
</comment>
<evidence type="ECO:0000256" key="5">
    <source>
        <dbReference type="ARBA" id="ARBA00010139"/>
    </source>
</evidence>
<dbReference type="GO" id="GO:0016174">
    <property type="term" value="F:NAD(P)H oxidase H2O2-forming activity"/>
    <property type="evidence" value="ECO:0007669"/>
    <property type="project" value="UniProtKB-EC"/>
</dbReference>
<comment type="catalytic activity">
    <reaction evidence="30">
        <text>octan-3-one + NADPH + O2 + H(+) = ethyl hexanoate + NADP(+) + H2O</text>
        <dbReference type="Rhea" id="RHEA:54856"/>
        <dbReference type="ChEBI" id="CHEBI:15377"/>
        <dbReference type="ChEBI" id="CHEBI:15378"/>
        <dbReference type="ChEBI" id="CHEBI:15379"/>
        <dbReference type="ChEBI" id="CHEBI:57783"/>
        <dbReference type="ChEBI" id="CHEBI:58349"/>
        <dbReference type="ChEBI" id="CHEBI:80946"/>
        <dbReference type="ChEBI" id="CHEBI:86055"/>
    </reaction>
    <physiologicalReaction direction="left-to-right" evidence="30">
        <dbReference type="Rhea" id="RHEA:54857"/>
    </physiologicalReaction>
</comment>
<evidence type="ECO:0000256" key="31">
    <source>
        <dbReference type="ARBA" id="ARBA00048989"/>
    </source>
</evidence>
<evidence type="ECO:0000256" key="18">
    <source>
        <dbReference type="ARBA" id="ARBA00023033"/>
    </source>
</evidence>
<evidence type="ECO:0000256" key="24">
    <source>
        <dbReference type="ARBA" id="ARBA00045722"/>
    </source>
</evidence>
<evidence type="ECO:0000256" key="19">
    <source>
        <dbReference type="ARBA" id="ARBA00023098"/>
    </source>
</evidence>
<evidence type="ECO:0000256" key="28">
    <source>
        <dbReference type="ARBA" id="ARBA00047864"/>
    </source>
</evidence>
<dbReference type="PRINTS" id="PR00370">
    <property type="entry name" value="FMOXYGENASE"/>
</dbReference>
<dbReference type="InterPro" id="IPR000960">
    <property type="entry name" value="Flavin_mOase"/>
</dbReference>
<comment type="catalytic activity">
    <reaction evidence="26">
        <text>heptan-2-one + NADPH + O2 + H(+) = pentyl acetate + NADP(+) + H2O</text>
        <dbReference type="Rhea" id="RHEA:54836"/>
        <dbReference type="ChEBI" id="CHEBI:5672"/>
        <dbReference type="ChEBI" id="CHEBI:15377"/>
        <dbReference type="ChEBI" id="CHEBI:15378"/>
        <dbReference type="ChEBI" id="CHEBI:15379"/>
        <dbReference type="ChEBI" id="CHEBI:57783"/>
        <dbReference type="ChEBI" id="CHEBI:58349"/>
        <dbReference type="ChEBI" id="CHEBI:87362"/>
    </reaction>
    <physiologicalReaction direction="left-to-right" evidence="26">
        <dbReference type="Rhea" id="RHEA:54837"/>
    </physiologicalReaction>
</comment>
<reference evidence="37" key="2">
    <citation type="submission" date="2010-01" db="EMBL/GenBank/DDBJ databases">
        <title>The complete genome of Conexibacter woesei DSM 14684.</title>
        <authorList>
            <consortium name="US DOE Joint Genome Institute (JGI-PGF)"/>
            <person name="Lucas S."/>
            <person name="Copeland A."/>
            <person name="Lapidus A."/>
            <person name="Glavina del Rio T."/>
            <person name="Dalin E."/>
            <person name="Tice H."/>
            <person name="Bruce D."/>
            <person name="Goodwin L."/>
            <person name="Pitluck S."/>
            <person name="Kyrpides N."/>
            <person name="Mavromatis K."/>
            <person name="Ivanova N."/>
            <person name="Mikhailova N."/>
            <person name="Chertkov O."/>
            <person name="Brettin T."/>
            <person name="Detter J.C."/>
            <person name="Han C."/>
            <person name="Larimer F."/>
            <person name="Land M."/>
            <person name="Hauser L."/>
            <person name="Markowitz V."/>
            <person name="Cheng J.-F."/>
            <person name="Hugenholtz P."/>
            <person name="Woyke T."/>
            <person name="Wu D."/>
            <person name="Pukall R."/>
            <person name="Steenblock K."/>
            <person name="Schneider S."/>
            <person name="Klenk H.-P."/>
            <person name="Eisen J.A."/>
        </authorList>
    </citation>
    <scope>NUCLEOTIDE SEQUENCE [LARGE SCALE GENOMIC DNA]</scope>
    <source>
        <strain evidence="37">DSM 14684 / CIP 108061 / JCM 11494 / NBRC 100937 / ID131577</strain>
    </source>
</reference>
<evidence type="ECO:0000256" key="11">
    <source>
        <dbReference type="ARBA" id="ARBA00022692"/>
    </source>
</evidence>
<evidence type="ECO:0000256" key="6">
    <source>
        <dbReference type="ARBA" id="ARBA00012698"/>
    </source>
</evidence>
<evidence type="ECO:0000256" key="35">
    <source>
        <dbReference type="SAM" id="MobiDB-lite"/>
    </source>
</evidence>
<evidence type="ECO:0000256" key="32">
    <source>
        <dbReference type="ARBA" id="ARBA00048990"/>
    </source>
</evidence>
<evidence type="ECO:0000256" key="15">
    <source>
        <dbReference type="ARBA" id="ARBA00022857"/>
    </source>
</evidence>
<organism evidence="36 37">
    <name type="scientific">Conexibacter woesei (strain DSM 14684 / CCUG 47730 / CIP 108061 / JCM 11494 / NBRC 100937 / ID131577)</name>
    <dbReference type="NCBI Taxonomy" id="469383"/>
    <lineage>
        <taxon>Bacteria</taxon>
        <taxon>Bacillati</taxon>
        <taxon>Actinomycetota</taxon>
        <taxon>Thermoleophilia</taxon>
        <taxon>Solirubrobacterales</taxon>
        <taxon>Conexibacteraceae</taxon>
        <taxon>Conexibacter</taxon>
    </lineage>
</organism>
<dbReference type="HOGENOM" id="CLU_006909_8_3_11"/>
<dbReference type="PIRSF" id="PIRSF000332">
    <property type="entry name" value="FMO"/>
    <property type="match status" value="1"/>
</dbReference>
<evidence type="ECO:0000256" key="21">
    <source>
        <dbReference type="ARBA" id="ARBA00029728"/>
    </source>
</evidence>
<keyword evidence="11" id="KW-0812">Transmembrane</keyword>
<evidence type="ECO:0000256" key="3">
    <source>
        <dbReference type="ARBA" id="ARBA00004524"/>
    </source>
</evidence>
<dbReference type="Pfam" id="PF00743">
    <property type="entry name" value="FMO-like"/>
    <property type="match status" value="1"/>
</dbReference>
<dbReference type="AlphaFoldDB" id="D3F271"/>
<keyword evidence="16" id="KW-1133">Transmembrane helix</keyword>
<evidence type="ECO:0000256" key="29">
    <source>
        <dbReference type="ARBA" id="ARBA00047977"/>
    </source>
</evidence>
<comment type="subcellular location">
    <subcellularLocation>
        <location evidence="2">Endoplasmic reticulum membrane</location>
        <topology evidence="2">Single-pass membrane protein</topology>
    </subcellularLocation>
    <subcellularLocation>
        <location evidence="3">Microsome membrane</location>
    </subcellularLocation>
</comment>
<comment type="catalytic activity">
    <reaction evidence="28">
        <text>NADPH + O2 + H(+) = H2O2 + NADP(+)</text>
        <dbReference type="Rhea" id="RHEA:11260"/>
        <dbReference type="ChEBI" id="CHEBI:15378"/>
        <dbReference type="ChEBI" id="CHEBI:15379"/>
        <dbReference type="ChEBI" id="CHEBI:16240"/>
        <dbReference type="ChEBI" id="CHEBI:57783"/>
        <dbReference type="ChEBI" id="CHEBI:58349"/>
        <dbReference type="EC" id="1.6.3.1"/>
    </reaction>
    <physiologicalReaction direction="left-to-right" evidence="28">
        <dbReference type="Rhea" id="RHEA:11261"/>
    </physiologicalReaction>
</comment>
<dbReference type="STRING" id="469383.Cwoe_1820"/>
<evidence type="ECO:0000256" key="23">
    <source>
        <dbReference type="ARBA" id="ARBA00033301"/>
    </source>
</evidence>
<dbReference type="eggNOG" id="COG2072">
    <property type="taxonomic scope" value="Bacteria"/>
</dbReference>
<evidence type="ECO:0000256" key="12">
    <source>
        <dbReference type="ARBA" id="ARBA00022824"/>
    </source>
</evidence>
<evidence type="ECO:0000256" key="8">
    <source>
        <dbReference type="ARBA" id="ARBA00022481"/>
    </source>
</evidence>
<dbReference type="PANTHER" id="PTHR23023">
    <property type="entry name" value="DIMETHYLANILINE MONOOXYGENASE"/>
    <property type="match status" value="1"/>
</dbReference>
<comment type="cofactor">
    <cofactor evidence="1">
        <name>FAD</name>
        <dbReference type="ChEBI" id="CHEBI:57692"/>
    </cofactor>
</comment>
<evidence type="ECO:0000256" key="27">
    <source>
        <dbReference type="ARBA" id="ARBA00047855"/>
    </source>
</evidence>
<evidence type="ECO:0000256" key="13">
    <source>
        <dbReference type="ARBA" id="ARBA00022827"/>
    </source>
</evidence>
<feature type="region of interest" description="Disordered" evidence="35">
    <location>
        <begin position="447"/>
        <end position="466"/>
    </location>
</feature>
<protein>
    <recommendedName>
        <fullName evidence="7">Flavin-containing monooxygenase 5</fullName>
        <ecNumber evidence="6">1.6.3.1</ecNumber>
    </recommendedName>
    <alternativeName>
        <fullName evidence="23">Dimethylaniline monooxygenase [N-oxide-forming] 5</fullName>
    </alternativeName>
    <alternativeName>
        <fullName evidence="21">Dimethylaniline oxidase 5</fullName>
    </alternativeName>
    <alternativeName>
        <fullName evidence="22">NADPH oxidase</fullName>
    </alternativeName>
</protein>
<evidence type="ECO:0000256" key="17">
    <source>
        <dbReference type="ARBA" id="ARBA00023002"/>
    </source>
</evidence>
<keyword evidence="19" id="KW-0443">Lipid metabolism</keyword>
<dbReference type="GO" id="GO:0050660">
    <property type="term" value="F:flavin adenine dinucleotide binding"/>
    <property type="evidence" value="ECO:0007669"/>
    <property type="project" value="InterPro"/>
</dbReference>
<keyword evidence="37" id="KW-1185">Reference proteome</keyword>
<dbReference type="KEGG" id="cwo:Cwoe_1820"/>
<dbReference type="EMBL" id="CP001854">
    <property type="protein sequence ID" value="ADB50246.1"/>
    <property type="molecule type" value="Genomic_DNA"/>
</dbReference>
<dbReference type="Proteomes" id="UP000008229">
    <property type="component" value="Chromosome"/>
</dbReference>
<evidence type="ECO:0000256" key="22">
    <source>
        <dbReference type="ARBA" id="ARBA00033213"/>
    </source>
</evidence>
<keyword evidence="8" id="KW-0488">Methylation</keyword>
<accession>D3F271</accession>
<reference evidence="36 37" key="1">
    <citation type="journal article" date="2010" name="Stand. Genomic Sci.">
        <title>Complete genome sequence of Conexibacter woesei type strain (ID131577).</title>
        <authorList>
            <person name="Pukall R."/>
            <person name="Lapidus A."/>
            <person name="Glavina Del Rio T."/>
            <person name="Copeland A."/>
            <person name="Tice H."/>
            <person name="Cheng J.-F."/>
            <person name="Lucas S."/>
            <person name="Chen F."/>
            <person name="Nolan M."/>
            <person name="Bruce D."/>
            <person name="Goodwin L."/>
            <person name="Pitluck S."/>
            <person name="Mavromatis K."/>
            <person name="Ivanova N."/>
            <person name="Ovchinnikova G."/>
            <person name="Pati A."/>
            <person name="Chen A."/>
            <person name="Palaniappan K."/>
            <person name="Land M."/>
            <person name="Hauser L."/>
            <person name="Chang Y.-J."/>
            <person name="Jeffries C.D."/>
            <person name="Chain P."/>
            <person name="Meincke L."/>
            <person name="Sims D."/>
            <person name="Brettin T."/>
            <person name="Detter J.C."/>
            <person name="Rohde M."/>
            <person name="Goeker M."/>
            <person name="Bristow J."/>
            <person name="Eisen J.A."/>
            <person name="Markowitz V."/>
            <person name="Kyrpides N.C."/>
            <person name="Klenk H.-P."/>
            <person name="Hugenholtz P."/>
        </authorList>
    </citation>
    <scope>NUCLEOTIDE SEQUENCE [LARGE SCALE GENOMIC DNA]</scope>
    <source>
        <strain evidence="37">DSM 14684 / CIP 108061 / JCM 11494 / NBRC 100937 / ID131577</strain>
    </source>
</reference>
<keyword evidence="17" id="KW-0560">Oxidoreductase</keyword>
<keyword evidence="9" id="KW-0597">Phosphoprotein</keyword>
<dbReference type="InterPro" id="IPR002257">
    <property type="entry name" value="Flavin_mOase_5"/>
</dbReference>